<accession>A0ABP8HKK7</accession>
<reference evidence="2" key="1">
    <citation type="journal article" date="2019" name="Int. J. Syst. Evol. Microbiol.">
        <title>The Global Catalogue of Microorganisms (GCM) 10K type strain sequencing project: providing services to taxonomists for standard genome sequencing and annotation.</title>
        <authorList>
            <consortium name="The Broad Institute Genomics Platform"/>
            <consortium name="The Broad Institute Genome Sequencing Center for Infectious Disease"/>
            <person name="Wu L."/>
            <person name="Ma J."/>
        </authorList>
    </citation>
    <scope>NUCLEOTIDE SEQUENCE [LARGE SCALE GENOMIC DNA]</scope>
    <source>
        <strain evidence="2">JCM 31290</strain>
    </source>
</reference>
<gene>
    <name evidence="1" type="ORF">GCM10023086_76260</name>
</gene>
<dbReference type="EMBL" id="BAABET010000021">
    <property type="protein sequence ID" value="GAA4340637.1"/>
    <property type="molecule type" value="Genomic_DNA"/>
</dbReference>
<keyword evidence="2" id="KW-1185">Reference proteome</keyword>
<sequence length="106" mass="11322">MVAVGGAEDLVLAADMCARVESLGALVEESVLCEAGTRRGECRGRVLESVLMLVLLRRTVLEAAAAARLAEYLERDMRLGSAAPARARTGASGPCRRVFRSGCRSW</sequence>
<protein>
    <recommendedName>
        <fullName evidence="3">Transposase InsH N-terminal domain-containing protein</fullName>
    </recommendedName>
</protein>
<organism evidence="1 2">
    <name type="scientific">Streptomyces venetus</name>
    <dbReference type="NCBI Taxonomy" id="1701086"/>
    <lineage>
        <taxon>Bacteria</taxon>
        <taxon>Bacillati</taxon>
        <taxon>Actinomycetota</taxon>
        <taxon>Actinomycetes</taxon>
        <taxon>Kitasatosporales</taxon>
        <taxon>Streptomycetaceae</taxon>
        <taxon>Streptomyces</taxon>
    </lineage>
</organism>
<comment type="caution">
    <text evidence="1">The sequence shown here is derived from an EMBL/GenBank/DDBJ whole genome shotgun (WGS) entry which is preliminary data.</text>
</comment>
<evidence type="ECO:0000313" key="1">
    <source>
        <dbReference type="EMBL" id="GAA4340637.1"/>
    </source>
</evidence>
<evidence type="ECO:0008006" key="3">
    <source>
        <dbReference type="Google" id="ProtNLM"/>
    </source>
</evidence>
<name>A0ABP8HKK7_9ACTN</name>
<evidence type="ECO:0000313" key="2">
    <source>
        <dbReference type="Proteomes" id="UP001501115"/>
    </source>
</evidence>
<proteinExistence type="predicted"/>
<dbReference type="Proteomes" id="UP001501115">
    <property type="component" value="Unassembled WGS sequence"/>
</dbReference>